<sequence>MMDNINLSDPPPRITTTTSKNLSAKRAQIRIQAFLDDFENRNSTLNGGDKAVTVQLQKLNQALLEERQRQKAAGKGL</sequence>
<dbReference type="Proteomes" id="UP000759537">
    <property type="component" value="Unassembled WGS sequence"/>
</dbReference>
<dbReference type="OrthoDB" id="3017409at2759"/>
<protein>
    <submittedName>
        <fullName evidence="2">Uncharacterized protein</fullName>
    </submittedName>
</protein>
<evidence type="ECO:0000256" key="1">
    <source>
        <dbReference type="SAM" id="MobiDB-lite"/>
    </source>
</evidence>
<keyword evidence="3" id="KW-1185">Reference proteome</keyword>
<reference evidence="2" key="2">
    <citation type="journal article" date="2020" name="Nat. Commun.">
        <title>Large-scale genome sequencing of mycorrhizal fungi provides insights into the early evolution of symbiotic traits.</title>
        <authorList>
            <person name="Miyauchi S."/>
            <person name="Kiss E."/>
            <person name="Kuo A."/>
            <person name="Drula E."/>
            <person name="Kohler A."/>
            <person name="Sanchez-Garcia M."/>
            <person name="Morin E."/>
            <person name="Andreopoulos B."/>
            <person name="Barry K.W."/>
            <person name="Bonito G."/>
            <person name="Buee M."/>
            <person name="Carver A."/>
            <person name="Chen C."/>
            <person name="Cichocki N."/>
            <person name="Clum A."/>
            <person name="Culley D."/>
            <person name="Crous P.W."/>
            <person name="Fauchery L."/>
            <person name="Girlanda M."/>
            <person name="Hayes R.D."/>
            <person name="Keri Z."/>
            <person name="LaButti K."/>
            <person name="Lipzen A."/>
            <person name="Lombard V."/>
            <person name="Magnuson J."/>
            <person name="Maillard F."/>
            <person name="Murat C."/>
            <person name="Nolan M."/>
            <person name="Ohm R.A."/>
            <person name="Pangilinan J."/>
            <person name="Pereira M.F."/>
            <person name="Perotto S."/>
            <person name="Peter M."/>
            <person name="Pfister S."/>
            <person name="Riley R."/>
            <person name="Sitrit Y."/>
            <person name="Stielow J.B."/>
            <person name="Szollosi G."/>
            <person name="Zifcakova L."/>
            <person name="Stursova M."/>
            <person name="Spatafora J.W."/>
            <person name="Tedersoo L."/>
            <person name="Vaario L.M."/>
            <person name="Yamada A."/>
            <person name="Yan M."/>
            <person name="Wang P."/>
            <person name="Xu J."/>
            <person name="Bruns T."/>
            <person name="Baldrian P."/>
            <person name="Vilgalys R."/>
            <person name="Dunand C."/>
            <person name="Henrissat B."/>
            <person name="Grigoriev I.V."/>
            <person name="Hibbett D."/>
            <person name="Nagy L.G."/>
            <person name="Martin F.M."/>
        </authorList>
    </citation>
    <scope>NUCLEOTIDE SEQUENCE</scope>
    <source>
        <strain evidence="2">Prilba</strain>
    </source>
</reference>
<feature type="region of interest" description="Disordered" evidence="1">
    <location>
        <begin position="1"/>
        <end position="21"/>
    </location>
</feature>
<proteinExistence type="predicted"/>
<name>A0A9P5JXN6_9AGAM</name>
<comment type="caution">
    <text evidence="2">The sequence shown here is derived from an EMBL/GenBank/DDBJ whole genome shotgun (WGS) entry which is preliminary data.</text>
</comment>
<organism evidence="2 3">
    <name type="scientific">Russula ochroleuca</name>
    <dbReference type="NCBI Taxonomy" id="152965"/>
    <lineage>
        <taxon>Eukaryota</taxon>
        <taxon>Fungi</taxon>
        <taxon>Dikarya</taxon>
        <taxon>Basidiomycota</taxon>
        <taxon>Agaricomycotina</taxon>
        <taxon>Agaricomycetes</taxon>
        <taxon>Russulales</taxon>
        <taxon>Russulaceae</taxon>
        <taxon>Russula</taxon>
    </lineage>
</organism>
<evidence type="ECO:0000313" key="3">
    <source>
        <dbReference type="Proteomes" id="UP000759537"/>
    </source>
</evidence>
<dbReference type="EMBL" id="WHVB01000033">
    <property type="protein sequence ID" value="KAF8468083.1"/>
    <property type="molecule type" value="Genomic_DNA"/>
</dbReference>
<accession>A0A9P5JXN6</accession>
<dbReference type="AlphaFoldDB" id="A0A9P5JXN6"/>
<gene>
    <name evidence="2" type="ORF">DFH94DRAFT_776971</name>
</gene>
<evidence type="ECO:0000313" key="2">
    <source>
        <dbReference type="EMBL" id="KAF8468083.1"/>
    </source>
</evidence>
<reference evidence="2" key="1">
    <citation type="submission" date="2019-10" db="EMBL/GenBank/DDBJ databases">
        <authorList>
            <consortium name="DOE Joint Genome Institute"/>
            <person name="Kuo A."/>
            <person name="Miyauchi S."/>
            <person name="Kiss E."/>
            <person name="Drula E."/>
            <person name="Kohler A."/>
            <person name="Sanchez-Garcia M."/>
            <person name="Andreopoulos B."/>
            <person name="Barry K.W."/>
            <person name="Bonito G."/>
            <person name="Buee M."/>
            <person name="Carver A."/>
            <person name="Chen C."/>
            <person name="Cichocki N."/>
            <person name="Clum A."/>
            <person name="Culley D."/>
            <person name="Crous P.W."/>
            <person name="Fauchery L."/>
            <person name="Girlanda M."/>
            <person name="Hayes R."/>
            <person name="Keri Z."/>
            <person name="LaButti K."/>
            <person name="Lipzen A."/>
            <person name="Lombard V."/>
            <person name="Magnuson J."/>
            <person name="Maillard F."/>
            <person name="Morin E."/>
            <person name="Murat C."/>
            <person name="Nolan M."/>
            <person name="Ohm R."/>
            <person name="Pangilinan J."/>
            <person name="Pereira M."/>
            <person name="Perotto S."/>
            <person name="Peter M."/>
            <person name="Riley R."/>
            <person name="Sitrit Y."/>
            <person name="Stielow B."/>
            <person name="Szollosi G."/>
            <person name="Zifcakova L."/>
            <person name="Stursova M."/>
            <person name="Spatafora J.W."/>
            <person name="Tedersoo L."/>
            <person name="Vaario L.-M."/>
            <person name="Yamada A."/>
            <person name="Yan M."/>
            <person name="Wang P."/>
            <person name="Xu J."/>
            <person name="Bruns T."/>
            <person name="Baldrian P."/>
            <person name="Vilgalys R."/>
            <person name="Henrissat B."/>
            <person name="Grigoriev I.V."/>
            <person name="Hibbett D."/>
            <person name="Nagy L.G."/>
            <person name="Martin F.M."/>
        </authorList>
    </citation>
    <scope>NUCLEOTIDE SEQUENCE</scope>
    <source>
        <strain evidence="2">Prilba</strain>
    </source>
</reference>